<dbReference type="EMBL" id="CP116346">
    <property type="protein sequence ID" value="WIT12097.1"/>
    <property type="molecule type" value="Genomic_DNA"/>
</dbReference>
<dbReference type="InterPro" id="IPR043519">
    <property type="entry name" value="NT_sf"/>
</dbReference>
<dbReference type="RefSeq" id="WP_285233187.1">
    <property type="nucleotide sequence ID" value="NZ_CP116346.1"/>
</dbReference>
<dbReference type="Proteomes" id="UP001177769">
    <property type="component" value="Chromosome"/>
</dbReference>
<sequence length="272" mass="29705">MTELNERSTITPALLLARLEAIAGALRDSGTALGLLGLGSVGLERGRLDAYSDLDFFAIVAPGHKARYIERLDWLAAAHPLAWHFQNTADGHKALMADGVFCEFAVFEAHELAQIPYASGQWVWRSEALDPALAHPSLPMPTARLPDERWIVGEALSCLFVGLQRWQRGEKLSAARFVQGHALDRLIELDALRAEDHARAGADAPADPFNRERRLERRQPGLVQELPALMPGYAATPAAALAMLAALERRGARLDPHIRAQVLALATHRGCA</sequence>
<protein>
    <submittedName>
        <fullName evidence="1">Uncharacterized protein</fullName>
    </submittedName>
</protein>
<accession>A0AA95SN34</accession>
<keyword evidence="2" id="KW-1185">Reference proteome</keyword>
<dbReference type="Gene3D" id="3.30.460.10">
    <property type="entry name" value="Beta Polymerase, domain 2"/>
    <property type="match status" value="1"/>
</dbReference>
<evidence type="ECO:0000313" key="2">
    <source>
        <dbReference type="Proteomes" id="UP001177769"/>
    </source>
</evidence>
<proteinExistence type="predicted"/>
<name>A0AA95SN34_9BURK</name>
<dbReference type="AlphaFoldDB" id="A0AA95SN34"/>
<dbReference type="KEGG" id="pais:PFX98_00400"/>
<evidence type="ECO:0000313" key="1">
    <source>
        <dbReference type="EMBL" id="WIT12097.1"/>
    </source>
</evidence>
<organism evidence="1 2">
    <name type="scientific">Paucibacter sediminis</name>
    <dbReference type="NCBI Taxonomy" id="3019553"/>
    <lineage>
        <taxon>Bacteria</taxon>
        <taxon>Pseudomonadati</taxon>
        <taxon>Pseudomonadota</taxon>
        <taxon>Betaproteobacteria</taxon>
        <taxon>Burkholderiales</taxon>
        <taxon>Sphaerotilaceae</taxon>
        <taxon>Roseateles</taxon>
    </lineage>
</organism>
<reference evidence="1" key="1">
    <citation type="submission" date="2023-01" db="EMBL/GenBank/DDBJ databases">
        <title>Whole genome sequence of Paucibacter sp. S2-9 isolated from pond sediment.</title>
        <authorList>
            <person name="Jung J.Y."/>
        </authorList>
    </citation>
    <scope>NUCLEOTIDE SEQUENCE</scope>
    <source>
        <strain evidence="1">S2-9</strain>
    </source>
</reference>
<gene>
    <name evidence="1" type="ORF">PFX98_00400</name>
</gene>